<evidence type="ECO:0000313" key="2">
    <source>
        <dbReference type="Proteomes" id="UP000492821"/>
    </source>
</evidence>
<dbReference type="GO" id="GO:0016747">
    <property type="term" value="F:acyltransferase activity, transferring groups other than amino-acyl groups"/>
    <property type="evidence" value="ECO:0007669"/>
    <property type="project" value="InterPro"/>
</dbReference>
<dbReference type="Proteomes" id="UP000492821">
    <property type="component" value="Unassembled WGS sequence"/>
</dbReference>
<keyword evidence="2" id="KW-1185">Reference proteome</keyword>
<dbReference type="InterPro" id="IPR016181">
    <property type="entry name" value="Acyl_CoA_acyltransferase"/>
</dbReference>
<reference evidence="2" key="1">
    <citation type="journal article" date="2013" name="Genetics">
        <title>The draft genome and transcriptome of Panagrellus redivivus are shaped by the harsh demands of a free-living lifestyle.</title>
        <authorList>
            <person name="Srinivasan J."/>
            <person name="Dillman A.R."/>
            <person name="Macchietto M.G."/>
            <person name="Heikkinen L."/>
            <person name="Lakso M."/>
            <person name="Fracchia K.M."/>
            <person name="Antoshechkin I."/>
            <person name="Mortazavi A."/>
            <person name="Wong G."/>
            <person name="Sternberg P.W."/>
        </authorList>
    </citation>
    <scope>NUCLEOTIDE SEQUENCE [LARGE SCALE GENOMIC DNA]</scope>
    <source>
        <strain evidence="2">MT8872</strain>
    </source>
</reference>
<organism evidence="2 3">
    <name type="scientific">Panagrellus redivivus</name>
    <name type="common">Microworm</name>
    <dbReference type="NCBI Taxonomy" id="6233"/>
    <lineage>
        <taxon>Eukaryota</taxon>
        <taxon>Metazoa</taxon>
        <taxon>Ecdysozoa</taxon>
        <taxon>Nematoda</taxon>
        <taxon>Chromadorea</taxon>
        <taxon>Rhabditida</taxon>
        <taxon>Tylenchina</taxon>
        <taxon>Panagrolaimomorpha</taxon>
        <taxon>Panagrolaimoidea</taxon>
        <taxon>Panagrolaimidae</taxon>
        <taxon>Panagrellus</taxon>
    </lineage>
</organism>
<dbReference type="AlphaFoldDB" id="A0A7E4V6H5"/>
<dbReference type="CDD" id="cd04301">
    <property type="entry name" value="NAT_SF"/>
    <property type="match status" value="1"/>
</dbReference>
<dbReference type="PANTHER" id="PTHR47408">
    <property type="entry name" value="PROTEIN CBG01304-RELATED"/>
    <property type="match status" value="1"/>
</dbReference>
<dbReference type="InterPro" id="IPR000182">
    <property type="entry name" value="GNAT_dom"/>
</dbReference>
<accession>A0A7E4V6H5</accession>
<protein>
    <submittedName>
        <fullName evidence="3">N-acetyltransferase domain-containing protein</fullName>
    </submittedName>
</protein>
<evidence type="ECO:0000259" key="1">
    <source>
        <dbReference type="PROSITE" id="PS51186"/>
    </source>
</evidence>
<sequence>MGAMNIEIVSDPDEELAQQCMEFYLAEGWNSTPELMARLKAAYTSENFKQLIAIDKETGKVLGSVLTALVETKAGNPIMLLGSFIVTKLYRGQGIGTHLFRSALNADPRFHGINRGICSVDNMSEKYSNIFGYSNKLEGAILAKIIKLIDIDLSQLDVDPMLKVVPFEKANYNKVLTFDTKCTGLNRRKFLKAWMTPNKPELSGKVALDDHGNVIGFIRLSEGPKRRLVPGPWFAKDKLIATTLLKSALDSIPNLYHKYESLRFITYISNTAAMQTIDDITVSGTPIMKLMFGQFTGDVLNVNYDYVYNLTEISLGIV</sequence>
<dbReference type="SUPFAM" id="SSF55729">
    <property type="entry name" value="Acyl-CoA N-acyltransferases (Nat)"/>
    <property type="match status" value="1"/>
</dbReference>
<dbReference type="Pfam" id="PF00583">
    <property type="entry name" value="Acetyltransf_1"/>
    <property type="match status" value="1"/>
</dbReference>
<dbReference type="PROSITE" id="PS51186">
    <property type="entry name" value="GNAT"/>
    <property type="match status" value="1"/>
</dbReference>
<proteinExistence type="predicted"/>
<reference evidence="3" key="2">
    <citation type="submission" date="2020-10" db="UniProtKB">
        <authorList>
            <consortium name="WormBaseParasite"/>
        </authorList>
    </citation>
    <scope>IDENTIFICATION</scope>
</reference>
<name>A0A7E4V6H5_PANRE</name>
<feature type="domain" description="N-acetyltransferase" evidence="1">
    <location>
        <begin position="7"/>
        <end position="152"/>
    </location>
</feature>
<dbReference type="Gene3D" id="3.40.630.30">
    <property type="match status" value="1"/>
</dbReference>
<dbReference type="Pfam" id="PF18014">
    <property type="entry name" value="Acetyltransf_18"/>
    <property type="match status" value="1"/>
</dbReference>
<dbReference type="WBParaSite" id="Pan_g17219.t1">
    <property type="protein sequence ID" value="Pan_g17219.t1"/>
    <property type="gene ID" value="Pan_g17219"/>
</dbReference>
<dbReference type="InterPro" id="IPR041496">
    <property type="entry name" value="YitH/HolE_GNAT"/>
</dbReference>
<evidence type="ECO:0000313" key="3">
    <source>
        <dbReference type="WBParaSite" id="Pan_g17219.t1"/>
    </source>
</evidence>
<dbReference type="Gene3D" id="3.40.630.90">
    <property type="match status" value="1"/>
</dbReference>